<keyword evidence="4" id="KW-0572">Peptidoglycan-anchor</keyword>
<proteinExistence type="predicted"/>
<feature type="region of interest" description="Disordered" evidence="5">
    <location>
        <begin position="392"/>
        <end position="439"/>
    </location>
</feature>
<accession>A0A6J4KHD4</accession>
<feature type="domain" description="Gram-positive cocci surface proteins LPxTG" evidence="7">
    <location>
        <begin position="439"/>
        <end position="472"/>
    </location>
</feature>
<feature type="non-terminal residue" evidence="8">
    <location>
        <position position="1"/>
    </location>
</feature>
<evidence type="ECO:0000256" key="2">
    <source>
        <dbReference type="ARBA" id="ARBA00022525"/>
    </source>
</evidence>
<gene>
    <name evidence="8" type="ORF">AVDCRST_MAG48-1695</name>
</gene>
<evidence type="ECO:0000256" key="6">
    <source>
        <dbReference type="SAM" id="Phobius"/>
    </source>
</evidence>
<feature type="transmembrane region" description="Helical" evidence="6">
    <location>
        <begin position="448"/>
        <end position="466"/>
    </location>
</feature>
<keyword evidence="2" id="KW-0964">Secreted</keyword>
<evidence type="ECO:0000256" key="1">
    <source>
        <dbReference type="ARBA" id="ARBA00022512"/>
    </source>
</evidence>
<evidence type="ECO:0000256" key="3">
    <source>
        <dbReference type="ARBA" id="ARBA00022729"/>
    </source>
</evidence>
<dbReference type="InterPro" id="IPR019931">
    <property type="entry name" value="LPXTG_anchor"/>
</dbReference>
<protein>
    <recommendedName>
        <fullName evidence="7">Gram-positive cocci surface proteins LPxTG domain-containing protein</fullName>
    </recommendedName>
</protein>
<dbReference type="PROSITE" id="PS50847">
    <property type="entry name" value="GRAM_POS_ANCHORING"/>
    <property type="match status" value="1"/>
</dbReference>
<keyword evidence="6" id="KW-0472">Membrane</keyword>
<dbReference type="EMBL" id="CADCTS010000245">
    <property type="protein sequence ID" value="CAA9305948.1"/>
    <property type="molecule type" value="Genomic_DNA"/>
</dbReference>
<feature type="compositionally biased region" description="Gly residues" evidence="5">
    <location>
        <begin position="415"/>
        <end position="426"/>
    </location>
</feature>
<evidence type="ECO:0000256" key="4">
    <source>
        <dbReference type="ARBA" id="ARBA00023088"/>
    </source>
</evidence>
<keyword evidence="6" id="KW-1133">Transmembrane helix</keyword>
<keyword evidence="1" id="KW-0134">Cell wall</keyword>
<evidence type="ECO:0000313" key="8">
    <source>
        <dbReference type="EMBL" id="CAA9305948.1"/>
    </source>
</evidence>
<feature type="region of interest" description="Disordered" evidence="5">
    <location>
        <begin position="1"/>
        <end position="26"/>
    </location>
</feature>
<keyword evidence="3" id="KW-0732">Signal</keyword>
<keyword evidence="6" id="KW-0812">Transmembrane</keyword>
<organism evidence="8">
    <name type="scientific">uncultured Friedmanniella sp</name>
    <dbReference type="NCBI Taxonomy" id="335381"/>
    <lineage>
        <taxon>Bacteria</taxon>
        <taxon>Bacillati</taxon>
        <taxon>Actinomycetota</taxon>
        <taxon>Actinomycetes</taxon>
        <taxon>Propionibacteriales</taxon>
        <taxon>Nocardioidaceae</taxon>
        <taxon>Friedmanniella</taxon>
        <taxon>environmental samples</taxon>
    </lineage>
</organism>
<dbReference type="AlphaFoldDB" id="A0A6J4KHD4"/>
<evidence type="ECO:0000259" key="7">
    <source>
        <dbReference type="PROSITE" id="PS50847"/>
    </source>
</evidence>
<sequence>GGGPSAHPRPAPAPQRAGSATAGQAPTVPTLLRRAADGHRLVRSAPAALVRVDPRYEVVVLSRCASADEPGLVNIAATPRGDGFTGSLTFALTLDGGPVSDGPLDLDSELGVDVTELLAGTYRLTTTVVGEAGQSTEADVHVARCLTPTADCTGATFTNPADNPAVGVVFGPTGADEEDAVDGVVSLRPGTSRTVRVAYDELAWAAFSGGGLTDEEDDQDEDEPVALVGDGVLDLPPDCAARRLTTGQVGCVSGAGTARLELDVAAGPAQSFTYVVTDVDHRVVAEDRVDPAGDASTAVAERLPGRGRYTFSLYLEDAQLPYEVVDLEVLGCLDVDVTCEAVLLTNPARNPEVEVFYGAPGQVEPGFVTLAPGASERVRWTQRDVRWVADATEPGGLTESAGADDLAVPQDCGPGDSGTGDSGTGDRGTAPVSGSVAGLADTGAAGDLLPALAVALGLTAVGAGLLRGRRRS</sequence>
<name>A0A6J4KHD4_9ACTN</name>
<evidence type="ECO:0000256" key="5">
    <source>
        <dbReference type="SAM" id="MobiDB-lite"/>
    </source>
</evidence>
<reference evidence="8" key="1">
    <citation type="submission" date="2020-02" db="EMBL/GenBank/DDBJ databases">
        <authorList>
            <person name="Meier V. D."/>
        </authorList>
    </citation>
    <scope>NUCLEOTIDE SEQUENCE</scope>
    <source>
        <strain evidence="8">AVDCRST_MAG48</strain>
    </source>
</reference>